<dbReference type="Proteomes" id="UP000549971">
    <property type="component" value="Unassembled WGS sequence"/>
</dbReference>
<comment type="caution">
    <text evidence="3">The sequence shown here is derived from an EMBL/GenBank/DDBJ whole genome shotgun (WGS) entry which is preliminary data.</text>
</comment>
<evidence type="ECO:0000313" key="3">
    <source>
        <dbReference type="EMBL" id="MBB5839008.1"/>
    </source>
</evidence>
<evidence type="ECO:0000256" key="1">
    <source>
        <dbReference type="SAM" id="Phobius"/>
    </source>
</evidence>
<dbReference type="Pfam" id="PF08308">
    <property type="entry name" value="PEGA"/>
    <property type="match status" value="1"/>
</dbReference>
<organism evidence="3 4">
    <name type="scientific">Kribbella italica</name>
    <dbReference type="NCBI Taxonomy" id="1540520"/>
    <lineage>
        <taxon>Bacteria</taxon>
        <taxon>Bacillati</taxon>
        <taxon>Actinomycetota</taxon>
        <taxon>Actinomycetes</taxon>
        <taxon>Propionibacteriales</taxon>
        <taxon>Kribbellaceae</taxon>
        <taxon>Kribbella</taxon>
    </lineage>
</organism>
<evidence type="ECO:0000259" key="2">
    <source>
        <dbReference type="Pfam" id="PF08308"/>
    </source>
</evidence>
<accession>A0A7W9JCP6</accession>
<dbReference type="InterPro" id="IPR013229">
    <property type="entry name" value="PEGA"/>
</dbReference>
<gene>
    <name evidence="3" type="ORF">HDA39_005742</name>
</gene>
<sequence>MEDERLPRLWLLSGVVVVILVVLVGGYLVFRGGAESKLTVRSIPNDLTLTIDGQPIAANGEVKIKAGQHTLKAERDGFETYTQTVTAKGGDPLSVKMYLYSNGPAGRTWTQNNPEQALEAEAEAGRRYDEIQRRLAAKYPVMRELPYVGPGFKATYGASKSDPKNPEAISLKIRTFSPEGRTKALQWIEGHGYDPATLDIVWTTS</sequence>
<dbReference type="AlphaFoldDB" id="A0A7W9JCP6"/>
<dbReference type="RefSeq" id="WP_184800335.1">
    <property type="nucleotide sequence ID" value="NZ_JACHMY010000001.1"/>
</dbReference>
<feature type="transmembrane region" description="Helical" evidence="1">
    <location>
        <begin position="9"/>
        <end position="30"/>
    </location>
</feature>
<evidence type="ECO:0000313" key="4">
    <source>
        <dbReference type="Proteomes" id="UP000549971"/>
    </source>
</evidence>
<protein>
    <recommendedName>
        <fullName evidence="2">PEGA domain-containing protein</fullName>
    </recommendedName>
</protein>
<dbReference type="EMBL" id="JACHMY010000001">
    <property type="protein sequence ID" value="MBB5839008.1"/>
    <property type="molecule type" value="Genomic_DNA"/>
</dbReference>
<feature type="domain" description="PEGA" evidence="2">
    <location>
        <begin position="36"/>
        <end position="97"/>
    </location>
</feature>
<name>A0A7W9JCP6_9ACTN</name>
<keyword evidence="1" id="KW-1133">Transmembrane helix</keyword>
<reference evidence="3 4" key="1">
    <citation type="submission" date="2020-08" db="EMBL/GenBank/DDBJ databases">
        <title>Sequencing the genomes of 1000 actinobacteria strains.</title>
        <authorList>
            <person name="Klenk H.-P."/>
        </authorList>
    </citation>
    <scope>NUCLEOTIDE SEQUENCE [LARGE SCALE GENOMIC DNA]</scope>
    <source>
        <strain evidence="3 4">DSM 28967</strain>
    </source>
</reference>
<keyword evidence="1" id="KW-0812">Transmembrane</keyword>
<proteinExistence type="predicted"/>
<keyword evidence="1" id="KW-0472">Membrane</keyword>
<keyword evidence="4" id="KW-1185">Reference proteome</keyword>